<comment type="caution">
    <text evidence="1">The sequence shown here is derived from an EMBL/GenBank/DDBJ whole genome shotgun (WGS) entry which is preliminary data.</text>
</comment>
<proteinExistence type="predicted"/>
<organism evidence="1 2">
    <name type="scientific">Dermacentor silvarum</name>
    <name type="common">Tick</name>
    <dbReference type="NCBI Taxonomy" id="543639"/>
    <lineage>
        <taxon>Eukaryota</taxon>
        <taxon>Metazoa</taxon>
        <taxon>Ecdysozoa</taxon>
        <taxon>Arthropoda</taxon>
        <taxon>Chelicerata</taxon>
        <taxon>Arachnida</taxon>
        <taxon>Acari</taxon>
        <taxon>Parasitiformes</taxon>
        <taxon>Ixodida</taxon>
        <taxon>Ixodoidea</taxon>
        <taxon>Ixodidae</taxon>
        <taxon>Rhipicephalinae</taxon>
        <taxon>Dermacentor</taxon>
    </lineage>
</organism>
<protein>
    <submittedName>
        <fullName evidence="1">Uncharacterized protein</fullName>
    </submittedName>
</protein>
<dbReference type="EMBL" id="CM023478">
    <property type="protein sequence ID" value="KAH7932867.1"/>
    <property type="molecule type" value="Genomic_DNA"/>
</dbReference>
<reference evidence="1" key="1">
    <citation type="submission" date="2020-05" db="EMBL/GenBank/DDBJ databases">
        <title>Large-scale comparative analyses of tick genomes elucidate their genetic diversity and vector capacities.</title>
        <authorList>
            <person name="Jia N."/>
            <person name="Wang J."/>
            <person name="Shi W."/>
            <person name="Du L."/>
            <person name="Sun Y."/>
            <person name="Zhan W."/>
            <person name="Jiang J."/>
            <person name="Wang Q."/>
            <person name="Zhang B."/>
            <person name="Ji P."/>
            <person name="Sakyi L.B."/>
            <person name="Cui X."/>
            <person name="Yuan T."/>
            <person name="Jiang B."/>
            <person name="Yang W."/>
            <person name="Lam T.T.-Y."/>
            <person name="Chang Q."/>
            <person name="Ding S."/>
            <person name="Wang X."/>
            <person name="Zhu J."/>
            <person name="Ruan X."/>
            <person name="Zhao L."/>
            <person name="Wei J."/>
            <person name="Que T."/>
            <person name="Du C."/>
            <person name="Cheng J."/>
            <person name="Dai P."/>
            <person name="Han X."/>
            <person name="Huang E."/>
            <person name="Gao Y."/>
            <person name="Liu J."/>
            <person name="Shao H."/>
            <person name="Ye R."/>
            <person name="Li L."/>
            <person name="Wei W."/>
            <person name="Wang X."/>
            <person name="Wang C."/>
            <person name="Yang T."/>
            <person name="Huo Q."/>
            <person name="Li W."/>
            <person name="Guo W."/>
            <person name="Chen H."/>
            <person name="Zhou L."/>
            <person name="Ni X."/>
            <person name="Tian J."/>
            <person name="Zhou Y."/>
            <person name="Sheng Y."/>
            <person name="Liu T."/>
            <person name="Pan Y."/>
            <person name="Xia L."/>
            <person name="Li J."/>
            <person name="Zhao F."/>
            <person name="Cao W."/>
        </authorList>
    </citation>
    <scope>NUCLEOTIDE SEQUENCE</scope>
    <source>
        <strain evidence="1">Dsil-2018</strain>
    </source>
</reference>
<keyword evidence="2" id="KW-1185">Reference proteome</keyword>
<evidence type="ECO:0000313" key="1">
    <source>
        <dbReference type="EMBL" id="KAH7932867.1"/>
    </source>
</evidence>
<dbReference type="Proteomes" id="UP000821865">
    <property type="component" value="Chromosome 9"/>
</dbReference>
<sequence>MDPTQRLPPTHCKIIVRPRDGLDLRKTSCYGISTAIFFKAAAITATQASTDLVCPNVVQNILVVCTDKEDNARKILALKHIRNYVKGVVRNVEHDIGDAELARLIHIKETGSVVLVFDEVPSYIRVGQAIVRCYLFKKDIEVCSKCSRVGHRADVCPTPMVNLCHNCGAKDPQQEHWCHVRCKLCGKATLPETKPANRKAKGMRNGTCLQPEPAGFPNGRGQAAWAVFWRLADPRFPPLRNGPPRKKIENLLEHQLDPLPDKMATKMAPTVASTEL</sequence>
<accession>A0ACB8C213</accession>
<evidence type="ECO:0000313" key="2">
    <source>
        <dbReference type="Proteomes" id="UP000821865"/>
    </source>
</evidence>
<gene>
    <name evidence="1" type="ORF">HPB49_003959</name>
</gene>
<name>A0ACB8C213_DERSI</name>